<reference evidence="1" key="1">
    <citation type="journal article" date="2008" name="BMC Genomics">
        <title>Analysis of 4,664 high-quality sequence-finished poplar full-length cDNA clones and their utility for the discovery of genes responding to insect feeding.</title>
        <authorList>
            <person name="Ralph S.G."/>
            <person name="Chun H.J."/>
            <person name="Cooper D."/>
            <person name="Kirkpatrick R."/>
            <person name="Kolosova N."/>
            <person name="Gunter L."/>
            <person name="Tuskan G.A."/>
            <person name="Douglas C.J."/>
            <person name="Holt R.A."/>
            <person name="Jones S.J."/>
            <person name="Marra M.A."/>
            <person name="Bohlmann J."/>
        </authorList>
    </citation>
    <scope>NUCLEOTIDE SEQUENCE</scope>
    <source>
        <tissue evidence="1">Young and mature leaves</tissue>
    </source>
</reference>
<accession>A9PHE3</accession>
<protein>
    <submittedName>
        <fullName evidence="1">Uncharacterized protein</fullName>
    </submittedName>
</protein>
<dbReference type="EMBL" id="EF147794">
    <property type="protein sequence ID" value="ABK95796.1"/>
    <property type="molecule type" value="mRNA"/>
</dbReference>
<proteinExistence type="evidence at transcript level"/>
<organism evidence="1">
    <name type="scientific">Populus trichocarpa</name>
    <name type="common">Western balsam poplar</name>
    <name type="synonym">Populus balsamifera subsp. trichocarpa</name>
    <dbReference type="NCBI Taxonomy" id="3694"/>
    <lineage>
        <taxon>Eukaryota</taxon>
        <taxon>Viridiplantae</taxon>
        <taxon>Streptophyta</taxon>
        <taxon>Embryophyta</taxon>
        <taxon>Tracheophyta</taxon>
        <taxon>Spermatophyta</taxon>
        <taxon>Magnoliopsida</taxon>
        <taxon>eudicotyledons</taxon>
        <taxon>Gunneridae</taxon>
        <taxon>Pentapetalae</taxon>
        <taxon>rosids</taxon>
        <taxon>fabids</taxon>
        <taxon>Malpighiales</taxon>
        <taxon>Salicaceae</taxon>
        <taxon>Saliceae</taxon>
        <taxon>Populus</taxon>
    </lineage>
</organism>
<dbReference type="AlphaFoldDB" id="A9PHE3"/>
<evidence type="ECO:0000313" key="1">
    <source>
        <dbReference type="EMBL" id="ABK95796.1"/>
    </source>
</evidence>
<name>A9PHE3_POPTR</name>
<sequence>MWKRSCCCPILGSYFCYFLNGWMDCPLSQHTLLKLLIKPLLTWSYLQLQFILPPTQVNSQVDDQKLETTLLFVRLKPETS</sequence>